<comment type="caution">
    <text evidence="1">The sequence shown here is derived from an EMBL/GenBank/DDBJ whole genome shotgun (WGS) entry which is preliminary data.</text>
</comment>
<gene>
    <name evidence="1" type="ORF">ACFOYW_12010</name>
</gene>
<keyword evidence="2" id="KW-1185">Reference proteome</keyword>
<sequence>MMKGRLLFAVGLAAGYVLGARAGRKRYDQIAAATNKVWQSEGIQKQVHAAEDYVAEKIGDIPGAVFDGARKAATGAINAVQARTTGKSTNGRVYGTSGAPAAKATQVAAARAAAAEAAAETDSTSEPLNG</sequence>
<protein>
    <submittedName>
        <fullName evidence="1">YtxH domain-containing protein</fullName>
    </submittedName>
</protein>
<evidence type="ECO:0000313" key="2">
    <source>
        <dbReference type="Proteomes" id="UP001595900"/>
    </source>
</evidence>
<dbReference type="Proteomes" id="UP001595900">
    <property type="component" value="Unassembled WGS sequence"/>
</dbReference>
<dbReference type="RefSeq" id="WP_390229165.1">
    <property type="nucleotide sequence ID" value="NZ_JBHSCN010000005.1"/>
</dbReference>
<evidence type="ECO:0000313" key="1">
    <source>
        <dbReference type="EMBL" id="MFC4244099.1"/>
    </source>
</evidence>
<dbReference type="EMBL" id="JBHSCN010000005">
    <property type="protein sequence ID" value="MFC4244099.1"/>
    <property type="molecule type" value="Genomic_DNA"/>
</dbReference>
<reference evidence="2" key="1">
    <citation type="journal article" date="2019" name="Int. J. Syst. Evol. Microbiol.">
        <title>The Global Catalogue of Microorganisms (GCM) 10K type strain sequencing project: providing services to taxonomists for standard genome sequencing and annotation.</title>
        <authorList>
            <consortium name="The Broad Institute Genomics Platform"/>
            <consortium name="The Broad Institute Genome Sequencing Center for Infectious Disease"/>
            <person name="Wu L."/>
            <person name="Ma J."/>
        </authorList>
    </citation>
    <scope>NUCLEOTIDE SEQUENCE [LARGE SCALE GENOMIC DNA]</scope>
    <source>
        <strain evidence="2">CGMCC 1.10363</strain>
    </source>
</reference>
<accession>A0ABV8Q8I6</accession>
<organism evidence="1 2">
    <name type="scientific">Gryllotalpicola reticulitermitis</name>
    <dbReference type="NCBI Taxonomy" id="1184153"/>
    <lineage>
        <taxon>Bacteria</taxon>
        <taxon>Bacillati</taxon>
        <taxon>Actinomycetota</taxon>
        <taxon>Actinomycetes</taxon>
        <taxon>Micrococcales</taxon>
        <taxon>Microbacteriaceae</taxon>
        <taxon>Gryllotalpicola</taxon>
    </lineage>
</organism>
<name>A0ABV8Q8I6_9MICO</name>
<proteinExistence type="predicted"/>